<keyword evidence="1" id="KW-0560">Oxidoreductase</keyword>
<proteinExistence type="predicted"/>
<evidence type="ECO:0000313" key="2">
    <source>
        <dbReference type="EMBL" id="PMD37947.1"/>
    </source>
</evidence>
<protein>
    <submittedName>
        <fullName evidence="2">Uncharacterized protein</fullName>
    </submittedName>
</protein>
<dbReference type="OrthoDB" id="10265971at2759"/>
<feature type="non-terminal residue" evidence="2">
    <location>
        <position position="1"/>
    </location>
</feature>
<dbReference type="AlphaFoldDB" id="A0A2J6RHH4"/>
<accession>A0A2J6RHH4</accession>
<dbReference type="EMBL" id="KZ613948">
    <property type="protein sequence ID" value="PMD37947.1"/>
    <property type="molecule type" value="Genomic_DNA"/>
</dbReference>
<keyword evidence="3" id="KW-1185">Reference proteome</keyword>
<evidence type="ECO:0000313" key="3">
    <source>
        <dbReference type="Proteomes" id="UP000235786"/>
    </source>
</evidence>
<dbReference type="GO" id="GO:0016491">
    <property type="term" value="F:oxidoreductase activity"/>
    <property type="evidence" value="ECO:0007669"/>
    <property type="project" value="UniProtKB-KW"/>
</dbReference>
<feature type="non-terminal residue" evidence="2">
    <location>
        <position position="366"/>
    </location>
</feature>
<sequence>LLQKNHSQYALLLRKVLHNHLPHLLGSVYFLSGTTEKLNAAYDHESKELESCKTAVQGEIVSEEDFQSHLGDTLYQRSYFDYFTKELARFESDWKAMVTMNLLQGSHPLIDGLIGGFGHPLILLADAYEMNSSDLAVEALALNAVDYNALHKVLEIPTPEPTGPFLTPQAIIDGIYKDHTFDGFLHAPGVQNTTTIMSNPPAARAVIQYLFALDVSDLPRLVEQLADLAVLLEFAVHKPGEPAFDFYLNHILTLTYSLRILLPVFPVEQGLLLVRGVWLLTIIAYISRLRPMIQPKLIEDVDLSGVTSWKDIFKNFHAGIGLEGKWLDTHFIRAMRNLMELGKMLKEREAFYMKGAVKLEAEWKEW</sequence>
<name>A0A2J6RHH4_HYAVF</name>
<organism evidence="2 3">
    <name type="scientific">Hyaloscypha variabilis (strain UAMH 11265 / GT02V1 / F)</name>
    <name type="common">Meliniomyces variabilis</name>
    <dbReference type="NCBI Taxonomy" id="1149755"/>
    <lineage>
        <taxon>Eukaryota</taxon>
        <taxon>Fungi</taxon>
        <taxon>Dikarya</taxon>
        <taxon>Ascomycota</taxon>
        <taxon>Pezizomycotina</taxon>
        <taxon>Leotiomycetes</taxon>
        <taxon>Helotiales</taxon>
        <taxon>Hyaloscyphaceae</taxon>
        <taxon>Hyaloscypha</taxon>
        <taxon>Hyaloscypha variabilis</taxon>
    </lineage>
</organism>
<dbReference type="Pfam" id="PF14027">
    <property type="entry name" value="Questin_oxidase"/>
    <property type="match status" value="1"/>
</dbReference>
<dbReference type="PANTHER" id="PTHR35870:SF6">
    <property type="entry name" value="MGS207 PROTEIN"/>
    <property type="match status" value="1"/>
</dbReference>
<reference evidence="2 3" key="1">
    <citation type="submission" date="2016-04" db="EMBL/GenBank/DDBJ databases">
        <title>A degradative enzymes factory behind the ericoid mycorrhizal symbiosis.</title>
        <authorList>
            <consortium name="DOE Joint Genome Institute"/>
            <person name="Martino E."/>
            <person name="Morin E."/>
            <person name="Grelet G."/>
            <person name="Kuo A."/>
            <person name="Kohler A."/>
            <person name="Daghino S."/>
            <person name="Barry K."/>
            <person name="Choi C."/>
            <person name="Cichocki N."/>
            <person name="Clum A."/>
            <person name="Copeland A."/>
            <person name="Hainaut M."/>
            <person name="Haridas S."/>
            <person name="Labutti K."/>
            <person name="Lindquist E."/>
            <person name="Lipzen A."/>
            <person name="Khouja H.-R."/>
            <person name="Murat C."/>
            <person name="Ohm R."/>
            <person name="Olson A."/>
            <person name="Spatafora J."/>
            <person name="Veneault-Fourrey C."/>
            <person name="Henrissat B."/>
            <person name="Grigoriev I."/>
            <person name="Martin F."/>
            <person name="Perotto S."/>
        </authorList>
    </citation>
    <scope>NUCLEOTIDE SEQUENCE [LARGE SCALE GENOMIC DNA]</scope>
    <source>
        <strain evidence="2 3">F</strain>
    </source>
</reference>
<dbReference type="InterPro" id="IPR025337">
    <property type="entry name" value="Questin_oxidase-like"/>
</dbReference>
<evidence type="ECO:0000256" key="1">
    <source>
        <dbReference type="ARBA" id="ARBA00023002"/>
    </source>
</evidence>
<gene>
    <name evidence="2" type="ORF">L207DRAFT_400116</name>
</gene>
<dbReference type="PANTHER" id="PTHR35870">
    <property type="entry name" value="PROTEIN, PUTATIVE (AFU_ORTHOLOGUE AFUA_5G03330)-RELATED"/>
    <property type="match status" value="1"/>
</dbReference>
<dbReference type="Proteomes" id="UP000235786">
    <property type="component" value="Unassembled WGS sequence"/>
</dbReference>